<organism evidence="1 2">
    <name type="scientific">Candidatus Sysuiplasma superficiale</name>
    <dbReference type="NCBI Taxonomy" id="2823368"/>
    <lineage>
        <taxon>Archaea</taxon>
        <taxon>Methanobacteriati</taxon>
        <taxon>Thermoplasmatota</taxon>
        <taxon>Thermoplasmata</taxon>
        <taxon>Candidatus Sysuiplasmatales</taxon>
        <taxon>Candidatus Sysuiplasmataceae</taxon>
        <taxon>Candidatus Sysuiplasma</taxon>
    </lineage>
</organism>
<accession>A0A8J7YLD6</accession>
<dbReference type="AlphaFoldDB" id="A0A8J7YLD6"/>
<dbReference type="PANTHER" id="PTHR38597">
    <property type="entry name" value="BLL3834 PROTEIN"/>
    <property type="match status" value="1"/>
</dbReference>
<evidence type="ECO:0000313" key="1">
    <source>
        <dbReference type="EMBL" id="MBX8632589.1"/>
    </source>
</evidence>
<protein>
    <submittedName>
        <fullName evidence="1">DUF763 domain-containing protein</fullName>
    </submittedName>
</protein>
<dbReference type="InterPro" id="IPR008482">
    <property type="entry name" value="DUF763"/>
</dbReference>
<evidence type="ECO:0000313" key="2">
    <source>
        <dbReference type="Proteomes" id="UP000716004"/>
    </source>
</evidence>
<proteinExistence type="predicted"/>
<dbReference type="PANTHER" id="PTHR38597:SF1">
    <property type="entry name" value="BLL3834 PROTEIN"/>
    <property type="match status" value="1"/>
</dbReference>
<dbReference type="Pfam" id="PF05559">
    <property type="entry name" value="DUF763"/>
    <property type="match status" value="1"/>
</dbReference>
<reference evidence="1" key="1">
    <citation type="submission" date="2021-04" db="EMBL/GenBank/DDBJ databases">
        <title>Genomic insights into ecological role and evolution of a novel Thermoplasmata order Candidatus Sysuiplasmatales.</title>
        <authorList>
            <person name="Yuan Y."/>
        </authorList>
    </citation>
    <scope>NUCLEOTIDE SEQUENCE</scope>
    <source>
        <strain evidence="1">YP2-bin.285</strain>
    </source>
</reference>
<dbReference type="Proteomes" id="UP000716004">
    <property type="component" value="Unassembled WGS sequence"/>
</dbReference>
<name>A0A8J7YLD6_9ARCH</name>
<comment type="caution">
    <text evidence="1">The sequence shown here is derived from an EMBL/GenBank/DDBJ whole genome shotgun (WGS) entry which is preliminary data.</text>
</comment>
<gene>
    <name evidence="1" type="ORF">J9259_08785</name>
</gene>
<dbReference type="EMBL" id="JAGVSJ010000038">
    <property type="protein sequence ID" value="MBX8632589.1"/>
    <property type="molecule type" value="Genomic_DNA"/>
</dbReference>
<sequence length="377" mass="41870">MARLEGTADLPLHSGNAPPWLFRRMRALGGALLDLLIKDAGQNGAIERISDPFWFQALSCLLGFDWHSSGTTTVTLAALKAGARDRDLPVHIYGGKGRAATSVPEQLEREESTAIRDDAERLRRISRTAARVDTLALQDGYDLYHHTLIVSERGAWAVVQQGLNAERRYARRYHWSFRSEGDMVAEPHTAIIGLKAENVMDLTSHISEECRKAMVEAVNSRKAGVLEHAVMSRSAAQSTLDDFSLQGVKALKLEWGTNWRILRDNIERIAASCPANFEELISVQGVGKKTILALAMASSLVYGTECSWRDPVKYSFAVGGKDGIPYPVDTSRMERMTEIIDAALRETGRSREFRRETLGRLSEFFEKGSMGKALPLH</sequence>